<evidence type="ECO:0000313" key="2">
    <source>
        <dbReference type="Proteomes" id="UP001165240"/>
    </source>
</evidence>
<evidence type="ECO:0000313" key="1">
    <source>
        <dbReference type="EMBL" id="GMG76988.1"/>
    </source>
</evidence>
<dbReference type="Proteomes" id="UP001165240">
    <property type="component" value="Unassembled WGS sequence"/>
</dbReference>
<dbReference type="CDD" id="cd16412">
    <property type="entry name" value="dndB"/>
    <property type="match status" value="1"/>
</dbReference>
<evidence type="ECO:0008006" key="3">
    <source>
        <dbReference type="Google" id="ProtNLM"/>
    </source>
</evidence>
<gene>
    <name evidence="1" type="ORF">ShirakiTB12_54570</name>
</gene>
<dbReference type="RefSeq" id="WP_310876708.1">
    <property type="nucleotide sequence ID" value="NZ_BSYK01000005.1"/>
</dbReference>
<dbReference type="NCBIfam" id="TIGR03187">
    <property type="entry name" value="DGQHR"/>
    <property type="match status" value="1"/>
</dbReference>
<dbReference type="Pfam" id="PF14072">
    <property type="entry name" value="DndB"/>
    <property type="match status" value="2"/>
</dbReference>
<organism evidence="1 2">
    <name type="scientific">Priestia megaterium</name>
    <name type="common">Bacillus megaterium</name>
    <dbReference type="NCBI Taxonomy" id="1404"/>
    <lineage>
        <taxon>Bacteria</taxon>
        <taxon>Bacillati</taxon>
        <taxon>Bacillota</taxon>
        <taxon>Bacilli</taxon>
        <taxon>Bacillales</taxon>
        <taxon>Bacillaceae</taxon>
        <taxon>Priestia</taxon>
    </lineage>
</organism>
<name>A0AAX6BTD5_PRIMG</name>
<dbReference type="InterPro" id="IPR017642">
    <property type="entry name" value="DNA_S_mod_DndB"/>
</dbReference>
<dbReference type="InterPro" id="IPR017601">
    <property type="entry name" value="DGQHR-contain_dom"/>
</dbReference>
<comment type="caution">
    <text evidence="1">The sequence shown here is derived from an EMBL/GenBank/DDBJ whole genome shotgun (WGS) entry which is preliminary data.</text>
</comment>
<dbReference type="EMBL" id="BSYK01000005">
    <property type="protein sequence ID" value="GMG76988.1"/>
    <property type="molecule type" value="Genomic_DNA"/>
</dbReference>
<proteinExistence type="predicted"/>
<reference evidence="1" key="1">
    <citation type="journal article" date="2024" name="Appl Microbiol">
        <title>Effect of kuratsuki Bacillus and Priestia on Taste of Sake.</title>
        <authorList>
            <person name="Kobayashi K."/>
            <person name="Nishida H."/>
        </authorList>
    </citation>
    <scope>NUCLEOTIDE SEQUENCE</scope>
    <source>
        <strain evidence="1">B-12</strain>
    </source>
</reference>
<protein>
    <recommendedName>
        <fullName evidence="3">DGQHR domain-containing protein</fullName>
    </recommendedName>
</protein>
<dbReference type="AlphaFoldDB" id="A0AAX6BTD5"/>
<accession>A0AAX6BTD5</accession>
<sequence>MNTIQTMANLTNSDLIGRVAIPAIVTKQGTRVVYQMNLMFRQVTNLFDHTETMPQNTNSDIIDIKTLRNRYLRPDKVEDLVTYVYENLDSYILPPISAISDKPFSFQPYNEQEILENLGEEFNLVKFPNRIEEVLEANEGMLQGLLIFKESEFNVEILDGNHRVAAIHKLVTRGKEFKTLRIGTQIFVEDNLKRTQQAFVDMNTSTPIDKTIITLFSSRDALSTAAKETIGDNPNYQIKEFLSNSNDYIGFDAINDSITRNSNAVISLNMVKNMIVKFALGSSGTPKKFNSTYDIKAEGYQELLKDFSAFMQTVFDNMAPYNEIKVRGTGAIPKLREEYISLTGAGLYLIATIGYYGRKNKMDLRSVATSLSNINWKRTIDEEANQLFRTGILSEQGKISNNRNAIQSTLEELAKNLHINIRD</sequence>